<reference evidence="7 8" key="2">
    <citation type="journal article" date="2019" name="Int. J. Syst. Evol. Microbiol.">
        <title>Description and complete genome sequence of Bradyrhizobium amphicarpaeae sp. nov., harbouring photosystem and nitrogen-fixation genes.</title>
        <authorList>
            <person name="Bromfield E.S.P."/>
            <person name="Cloutier S."/>
            <person name="Nguyen H.D.T."/>
        </authorList>
    </citation>
    <scope>NUCLEOTIDE SEQUENCE [LARGE SCALE GENOMIC DNA]</scope>
    <source>
        <strain evidence="7 8">39S1MB</strain>
    </source>
</reference>
<dbReference type="Proteomes" id="UP000215884">
    <property type="component" value="Chromosome"/>
</dbReference>
<comment type="subcellular location">
    <subcellularLocation>
        <location evidence="1">Membrane</location>
        <topology evidence="1">Multi-pass membrane protein</topology>
    </subcellularLocation>
</comment>
<feature type="transmembrane region" description="Helical" evidence="5">
    <location>
        <begin position="27"/>
        <end position="47"/>
    </location>
</feature>
<feature type="domain" description="EamA" evidence="6">
    <location>
        <begin position="29"/>
        <end position="161"/>
    </location>
</feature>
<dbReference type="GO" id="GO:0016020">
    <property type="term" value="C:membrane"/>
    <property type="evidence" value="ECO:0007669"/>
    <property type="project" value="UniProtKB-SubCell"/>
</dbReference>
<dbReference type="InterPro" id="IPR037185">
    <property type="entry name" value="EmrE-like"/>
</dbReference>
<keyword evidence="4 5" id="KW-0472">Membrane</keyword>
<keyword evidence="3 5" id="KW-1133">Transmembrane helix</keyword>
<feature type="transmembrane region" description="Helical" evidence="5">
    <location>
        <begin position="237"/>
        <end position="256"/>
    </location>
</feature>
<protein>
    <submittedName>
        <fullName evidence="7">EamA/RhaT family transporter</fullName>
    </submittedName>
</protein>
<feature type="transmembrane region" description="Helical" evidence="5">
    <location>
        <begin position="120"/>
        <end position="139"/>
    </location>
</feature>
<evidence type="ECO:0000256" key="1">
    <source>
        <dbReference type="ARBA" id="ARBA00004141"/>
    </source>
</evidence>
<reference evidence="7 8" key="1">
    <citation type="journal article" date="2017" name="Syst. Appl. Microbiol.">
        <title>Soybeans inoculated with root zone soils of Canadian native legumes harbour diverse and novel Bradyrhizobium spp. that possess agricultural potential.</title>
        <authorList>
            <person name="Bromfield E.S.P."/>
            <person name="Cloutier S."/>
            <person name="Tambong J.T."/>
            <person name="Tran Thi T.V."/>
        </authorList>
    </citation>
    <scope>NUCLEOTIDE SEQUENCE [LARGE SCALE GENOMIC DNA]</scope>
    <source>
        <strain evidence="7 8">39S1MB</strain>
    </source>
</reference>
<sequence>MVMSTSLSTLAVPIVPSRVALRDRPEVRGFTLGLLAASIWGSYLAMARAGVSAGLHATDIAAIRYGVAGLIMLPWLLRHGIVGMAGMGMTNAAVLTLLVGPLFVITGVSGYSFAPLAHGAVIQPAALTLGSIGLAFLVLGDRPTIARVVGVAIIIAGLAVIAGPGLMTGTALTPVGDLLFAAAGLMWAVFTVLNRRWGVSPVAGTAVVSVLSAAVYVPGYVLVIGADRLLAAPLPMLAAQILVQGVLSGVVAVIAFSKAVQILGAGRAAVFPALVPAVAILIGMPITGEVPNSLQLAGLGLVSTGLLVAIGLIALRKPRLP</sequence>
<dbReference type="PANTHER" id="PTHR32322:SF9">
    <property type="entry name" value="AMINO-ACID METABOLITE EFFLUX PUMP-RELATED"/>
    <property type="match status" value="1"/>
</dbReference>
<feature type="transmembrane region" description="Helical" evidence="5">
    <location>
        <begin position="268"/>
        <end position="288"/>
    </location>
</feature>
<name>A0A2U8PR25_9BRAD</name>
<dbReference type="PANTHER" id="PTHR32322">
    <property type="entry name" value="INNER MEMBRANE TRANSPORTER"/>
    <property type="match status" value="1"/>
</dbReference>
<feature type="transmembrane region" description="Helical" evidence="5">
    <location>
        <begin position="202"/>
        <end position="225"/>
    </location>
</feature>
<feature type="transmembrane region" description="Helical" evidence="5">
    <location>
        <begin position="294"/>
        <end position="315"/>
    </location>
</feature>
<dbReference type="EMBL" id="CP029426">
    <property type="protein sequence ID" value="AWM00220.1"/>
    <property type="molecule type" value="Genomic_DNA"/>
</dbReference>
<evidence type="ECO:0000256" key="3">
    <source>
        <dbReference type="ARBA" id="ARBA00022989"/>
    </source>
</evidence>
<keyword evidence="2 5" id="KW-0812">Transmembrane</keyword>
<dbReference type="InterPro" id="IPR050638">
    <property type="entry name" value="AA-Vitamin_Transporters"/>
</dbReference>
<organism evidence="7 8">
    <name type="scientific">Bradyrhizobium amphicarpaeae</name>
    <dbReference type="NCBI Taxonomy" id="1404768"/>
    <lineage>
        <taxon>Bacteria</taxon>
        <taxon>Pseudomonadati</taxon>
        <taxon>Pseudomonadota</taxon>
        <taxon>Alphaproteobacteria</taxon>
        <taxon>Hyphomicrobiales</taxon>
        <taxon>Nitrobacteraceae</taxon>
        <taxon>Bradyrhizobium</taxon>
    </lineage>
</organism>
<accession>A0A2U8PR25</accession>
<evidence type="ECO:0000313" key="7">
    <source>
        <dbReference type="EMBL" id="AWM00220.1"/>
    </source>
</evidence>
<dbReference type="OrthoDB" id="7743310at2"/>
<feature type="transmembrane region" description="Helical" evidence="5">
    <location>
        <begin position="53"/>
        <end position="77"/>
    </location>
</feature>
<dbReference type="Pfam" id="PF00892">
    <property type="entry name" value="EamA"/>
    <property type="match status" value="2"/>
</dbReference>
<evidence type="ECO:0000313" key="8">
    <source>
        <dbReference type="Proteomes" id="UP000215884"/>
    </source>
</evidence>
<dbReference type="SUPFAM" id="SSF103481">
    <property type="entry name" value="Multidrug resistance efflux transporter EmrE"/>
    <property type="match status" value="2"/>
</dbReference>
<evidence type="ECO:0000256" key="2">
    <source>
        <dbReference type="ARBA" id="ARBA00022692"/>
    </source>
</evidence>
<evidence type="ECO:0000259" key="6">
    <source>
        <dbReference type="Pfam" id="PF00892"/>
    </source>
</evidence>
<feature type="transmembrane region" description="Helical" evidence="5">
    <location>
        <begin position="171"/>
        <end position="190"/>
    </location>
</feature>
<feature type="transmembrane region" description="Helical" evidence="5">
    <location>
        <begin position="146"/>
        <end position="165"/>
    </location>
</feature>
<dbReference type="InterPro" id="IPR000620">
    <property type="entry name" value="EamA_dom"/>
</dbReference>
<gene>
    <name evidence="7" type="ORF">CIT40_09375</name>
</gene>
<evidence type="ECO:0000256" key="4">
    <source>
        <dbReference type="ARBA" id="ARBA00023136"/>
    </source>
</evidence>
<feature type="domain" description="EamA" evidence="6">
    <location>
        <begin position="176"/>
        <end position="309"/>
    </location>
</feature>
<dbReference type="AlphaFoldDB" id="A0A2U8PR25"/>
<feature type="transmembrane region" description="Helical" evidence="5">
    <location>
        <begin position="89"/>
        <end position="114"/>
    </location>
</feature>
<keyword evidence="8" id="KW-1185">Reference proteome</keyword>
<dbReference type="KEGG" id="brq:CIT40_09375"/>
<proteinExistence type="predicted"/>
<evidence type="ECO:0000256" key="5">
    <source>
        <dbReference type="SAM" id="Phobius"/>
    </source>
</evidence>